<evidence type="ECO:0000256" key="2">
    <source>
        <dbReference type="ARBA" id="ARBA00022692"/>
    </source>
</evidence>
<dbReference type="GO" id="GO:0016020">
    <property type="term" value="C:membrane"/>
    <property type="evidence" value="ECO:0007669"/>
    <property type="project" value="UniProtKB-SubCell"/>
</dbReference>
<keyword evidence="7" id="KW-1185">Reference proteome</keyword>
<evidence type="ECO:0000313" key="6">
    <source>
        <dbReference type="EMBL" id="SDT45340.1"/>
    </source>
</evidence>
<keyword evidence="2 5" id="KW-0812">Transmembrane</keyword>
<dbReference type="EMBL" id="LT629740">
    <property type="protein sequence ID" value="SDT45340.1"/>
    <property type="molecule type" value="Genomic_DNA"/>
</dbReference>
<evidence type="ECO:0000256" key="3">
    <source>
        <dbReference type="ARBA" id="ARBA00022989"/>
    </source>
</evidence>
<protein>
    <submittedName>
        <fullName evidence="6">Thiosulfate dehydrogenase [quinone] large subunit</fullName>
    </submittedName>
</protein>
<dbReference type="InterPro" id="IPR032808">
    <property type="entry name" value="DoxX"/>
</dbReference>
<dbReference type="Pfam" id="PF07681">
    <property type="entry name" value="DoxX"/>
    <property type="match status" value="1"/>
</dbReference>
<keyword evidence="4 5" id="KW-0472">Membrane</keyword>
<sequence length="131" mass="14609">MKKESFTYLLARLPIGMSFFGHGLERLPKLDTFSHGMAASFSKSILPEALVLPFGYILPVLELLTGILLLLGLFTRFATILGVTLMLALIFGSSMIEQWNNVFTQIIYGGYMALLFYFAQYNTLSIDGLRG</sequence>
<keyword evidence="3 5" id="KW-1133">Transmembrane helix</keyword>
<accession>A0A1H2AHF7</accession>
<reference evidence="6 7" key="1">
    <citation type="submission" date="2016-10" db="EMBL/GenBank/DDBJ databases">
        <authorList>
            <person name="de Groot N.N."/>
        </authorList>
    </citation>
    <scope>NUCLEOTIDE SEQUENCE [LARGE SCALE GENOMIC DNA]</scope>
    <source>
        <strain evidence="6 7">MP1X4</strain>
    </source>
</reference>
<evidence type="ECO:0000256" key="5">
    <source>
        <dbReference type="SAM" id="Phobius"/>
    </source>
</evidence>
<gene>
    <name evidence="6" type="ORF">SAMN05216490_3538</name>
</gene>
<proteinExistence type="predicted"/>
<dbReference type="Proteomes" id="UP000199679">
    <property type="component" value="Chromosome I"/>
</dbReference>
<dbReference type="OrthoDB" id="4732370at2"/>
<organism evidence="6 7">
    <name type="scientific">Mucilaginibacter mallensis</name>
    <dbReference type="NCBI Taxonomy" id="652787"/>
    <lineage>
        <taxon>Bacteria</taxon>
        <taxon>Pseudomonadati</taxon>
        <taxon>Bacteroidota</taxon>
        <taxon>Sphingobacteriia</taxon>
        <taxon>Sphingobacteriales</taxon>
        <taxon>Sphingobacteriaceae</taxon>
        <taxon>Mucilaginibacter</taxon>
    </lineage>
</organism>
<dbReference type="AlphaFoldDB" id="A0A1H2AHF7"/>
<name>A0A1H2AHF7_MUCMA</name>
<comment type="subcellular location">
    <subcellularLocation>
        <location evidence="1">Membrane</location>
        <topology evidence="1">Multi-pass membrane protein</topology>
    </subcellularLocation>
</comment>
<feature type="transmembrane region" description="Helical" evidence="5">
    <location>
        <begin position="67"/>
        <end position="90"/>
    </location>
</feature>
<evidence type="ECO:0000256" key="1">
    <source>
        <dbReference type="ARBA" id="ARBA00004141"/>
    </source>
</evidence>
<feature type="transmembrane region" description="Helical" evidence="5">
    <location>
        <begin position="45"/>
        <end position="61"/>
    </location>
</feature>
<evidence type="ECO:0000256" key="4">
    <source>
        <dbReference type="ARBA" id="ARBA00023136"/>
    </source>
</evidence>
<feature type="transmembrane region" description="Helical" evidence="5">
    <location>
        <begin position="102"/>
        <end position="119"/>
    </location>
</feature>
<dbReference type="RefSeq" id="WP_091375832.1">
    <property type="nucleotide sequence ID" value="NZ_LT629740.1"/>
</dbReference>
<evidence type="ECO:0000313" key="7">
    <source>
        <dbReference type="Proteomes" id="UP000199679"/>
    </source>
</evidence>
<dbReference type="STRING" id="652787.SAMN05216490_3538"/>